<dbReference type="InterPro" id="IPR023210">
    <property type="entry name" value="NADP_OxRdtase_dom"/>
</dbReference>
<feature type="active site" description="Proton donor" evidence="4">
    <location>
        <position position="57"/>
    </location>
</feature>
<name>A0AAN9G968_9CAEN</name>
<dbReference type="EMBL" id="JBAMIC010000012">
    <property type="protein sequence ID" value="KAK7099588.1"/>
    <property type="molecule type" value="Genomic_DNA"/>
</dbReference>
<dbReference type="PROSITE" id="PS00062">
    <property type="entry name" value="ALDOKETO_REDUCTASE_2"/>
    <property type="match status" value="1"/>
</dbReference>
<comment type="similarity">
    <text evidence="1">Belongs to the aldo/keto reductase family.</text>
</comment>
<dbReference type="Gene3D" id="3.20.20.100">
    <property type="entry name" value="NADP-dependent oxidoreductase domain"/>
    <property type="match status" value="1"/>
</dbReference>
<keyword evidence="9" id="KW-1185">Reference proteome</keyword>
<organism evidence="8 9">
    <name type="scientific">Littorina saxatilis</name>
    <dbReference type="NCBI Taxonomy" id="31220"/>
    <lineage>
        <taxon>Eukaryota</taxon>
        <taxon>Metazoa</taxon>
        <taxon>Spiralia</taxon>
        <taxon>Lophotrochozoa</taxon>
        <taxon>Mollusca</taxon>
        <taxon>Gastropoda</taxon>
        <taxon>Caenogastropoda</taxon>
        <taxon>Littorinimorpha</taxon>
        <taxon>Littorinoidea</taxon>
        <taxon>Littorinidae</taxon>
        <taxon>Littorina</taxon>
    </lineage>
</organism>
<comment type="caution">
    <text evidence="8">The sequence shown here is derived from an EMBL/GenBank/DDBJ whole genome shotgun (WGS) entry which is preliminary data.</text>
</comment>
<dbReference type="InterPro" id="IPR018170">
    <property type="entry name" value="Aldo/ket_reductase_CS"/>
</dbReference>
<evidence type="ECO:0000256" key="6">
    <source>
        <dbReference type="PIRSR" id="PIRSR000097-3"/>
    </source>
</evidence>
<dbReference type="EMBL" id="JBAMIC010000012">
    <property type="protein sequence ID" value="KAK7099585.1"/>
    <property type="molecule type" value="Genomic_DNA"/>
</dbReference>
<dbReference type="AlphaFoldDB" id="A0AAN9G968"/>
<evidence type="ECO:0000259" key="7">
    <source>
        <dbReference type="Pfam" id="PF00248"/>
    </source>
</evidence>
<evidence type="ECO:0000313" key="9">
    <source>
        <dbReference type="Proteomes" id="UP001374579"/>
    </source>
</evidence>
<evidence type="ECO:0000256" key="1">
    <source>
        <dbReference type="ARBA" id="ARBA00007905"/>
    </source>
</evidence>
<dbReference type="Proteomes" id="UP001374579">
    <property type="component" value="Unassembled WGS sequence"/>
</dbReference>
<dbReference type="InterPro" id="IPR020471">
    <property type="entry name" value="AKR"/>
</dbReference>
<feature type="domain" description="NADP-dependent oxidoreductase" evidence="7">
    <location>
        <begin position="22"/>
        <end position="299"/>
    </location>
</feature>
<feature type="binding site" evidence="5">
    <location>
        <position position="119"/>
    </location>
    <ligand>
        <name>substrate</name>
    </ligand>
</feature>
<reference evidence="8 9" key="1">
    <citation type="submission" date="2024-02" db="EMBL/GenBank/DDBJ databases">
        <title>Chromosome-scale genome assembly of the rough periwinkle Littorina saxatilis.</title>
        <authorList>
            <person name="De Jode A."/>
            <person name="Faria R."/>
            <person name="Formenti G."/>
            <person name="Sims Y."/>
            <person name="Smith T.P."/>
            <person name="Tracey A."/>
            <person name="Wood J.M.D."/>
            <person name="Zagrodzka Z.B."/>
            <person name="Johannesson K."/>
            <person name="Butlin R.K."/>
            <person name="Leder E.H."/>
        </authorList>
    </citation>
    <scope>NUCLEOTIDE SEQUENCE [LARGE SCALE GENOMIC DNA]</scope>
    <source>
        <strain evidence="8">Snail1</strain>
        <tissue evidence="8">Muscle</tissue>
    </source>
</reference>
<dbReference type="PROSITE" id="PS00798">
    <property type="entry name" value="ALDOKETO_REDUCTASE_1"/>
    <property type="match status" value="1"/>
</dbReference>
<dbReference type="SUPFAM" id="SSF51430">
    <property type="entry name" value="NAD(P)-linked oxidoreductase"/>
    <property type="match status" value="1"/>
</dbReference>
<dbReference type="EMBL" id="JBAMIC010000012">
    <property type="protein sequence ID" value="KAK7099584.1"/>
    <property type="molecule type" value="Genomic_DNA"/>
</dbReference>
<dbReference type="PRINTS" id="PR00069">
    <property type="entry name" value="ALDKETRDTASE"/>
</dbReference>
<dbReference type="FunFam" id="3.20.20.100:FF:000006">
    <property type="entry name" value="Aldo-keto reductase family 1 member A1"/>
    <property type="match status" value="1"/>
</dbReference>
<keyword evidence="2" id="KW-0521">NADP</keyword>
<protein>
    <recommendedName>
        <fullName evidence="7">NADP-dependent oxidoreductase domain-containing protein</fullName>
    </recommendedName>
</protein>
<dbReference type="EMBL" id="JBAMIC010000012">
    <property type="protein sequence ID" value="KAK7099586.1"/>
    <property type="molecule type" value="Genomic_DNA"/>
</dbReference>
<dbReference type="PANTHER" id="PTHR11732">
    <property type="entry name" value="ALDO/KETO REDUCTASE"/>
    <property type="match status" value="1"/>
</dbReference>
<evidence type="ECO:0000256" key="3">
    <source>
        <dbReference type="ARBA" id="ARBA00023002"/>
    </source>
</evidence>
<dbReference type="EMBL" id="JBAMIC010000012">
    <property type="protein sequence ID" value="KAK7099587.1"/>
    <property type="molecule type" value="Genomic_DNA"/>
</dbReference>
<dbReference type="Pfam" id="PF00248">
    <property type="entry name" value="Aldo_ket_red"/>
    <property type="match status" value="1"/>
</dbReference>
<dbReference type="InterPro" id="IPR036812">
    <property type="entry name" value="NAD(P)_OxRdtase_dom_sf"/>
</dbReference>
<evidence type="ECO:0000256" key="5">
    <source>
        <dbReference type="PIRSR" id="PIRSR000097-2"/>
    </source>
</evidence>
<sequence length="322" mass="35831">MATKVSKTVSLPGTGDQMPVVAYGTWTVWQSKPGEVCNSVKVAIAAGYRHIDCAWVYDNEEEVGQAIADKIADGSIKREDIFVTTKIWDNHHSRERVKLNVQKSLEKLQLSCADLVLVHWPTSFKDGDDNFPKGPDGKIIYAFHDLLDTWKGMEDCVKAGLARNIGISNFNSKQIQRVLDAATIKPCSLQIEVNPTFSNERLVQFAQTNSMVVSSYAPLGAPGRPWKQSTDPCAIEDPVITGLASKKGKSPAQVILRWHLQRGLCVCVKSLNADRIKQNLDVFDFELSAEEMSQISGLNQNFRLYTQGVTAEHPEYPFKAEF</sequence>
<keyword evidence="3" id="KW-0560">Oxidoreductase</keyword>
<dbReference type="PIRSF" id="PIRSF000097">
    <property type="entry name" value="AKR"/>
    <property type="match status" value="1"/>
</dbReference>
<evidence type="ECO:0000256" key="2">
    <source>
        <dbReference type="ARBA" id="ARBA00022857"/>
    </source>
</evidence>
<dbReference type="GO" id="GO:0016491">
    <property type="term" value="F:oxidoreductase activity"/>
    <property type="evidence" value="ECO:0007669"/>
    <property type="project" value="UniProtKB-KW"/>
</dbReference>
<feature type="site" description="Lowers pKa of active site Tyr" evidence="6">
    <location>
        <position position="86"/>
    </location>
</feature>
<accession>A0AAN9G968</accession>
<evidence type="ECO:0000256" key="4">
    <source>
        <dbReference type="PIRSR" id="PIRSR000097-1"/>
    </source>
</evidence>
<gene>
    <name evidence="8" type="ORF">V1264_003704</name>
</gene>
<evidence type="ECO:0000313" key="8">
    <source>
        <dbReference type="EMBL" id="KAK7099587.1"/>
    </source>
</evidence>
<proteinExistence type="inferred from homology"/>